<feature type="coiled-coil region" evidence="1">
    <location>
        <begin position="54"/>
        <end position="116"/>
    </location>
</feature>
<protein>
    <submittedName>
        <fullName evidence="2">Uncharacterized protein</fullName>
    </submittedName>
</protein>
<dbReference type="Proteomes" id="UP001066276">
    <property type="component" value="Chromosome 3_2"/>
</dbReference>
<keyword evidence="1" id="KW-0175">Coiled coil</keyword>
<reference evidence="2" key="1">
    <citation type="journal article" date="2022" name="bioRxiv">
        <title>Sequencing and chromosome-scale assembly of the giantPleurodeles waltlgenome.</title>
        <authorList>
            <person name="Brown T."/>
            <person name="Elewa A."/>
            <person name="Iarovenko S."/>
            <person name="Subramanian E."/>
            <person name="Araus A.J."/>
            <person name="Petzold A."/>
            <person name="Susuki M."/>
            <person name="Suzuki K.-i.T."/>
            <person name="Hayashi T."/>
            <person name="Toyoda A."/>
            <person name="Oliveira C."/>
            <person name="Osipova E."/>
            <person name="Leigh N.D."/>
            <person name="Simon A."/>
            <person name="Yun M.H."/>
        </authorList>
    </citation>
    <scope>NUCLEOTIDE SEQUENCE</scope>
    <source>
        <strain evidence="2">20211129_DDA</strain>
        <tissue evidence="2">Liver</tissue>
    </source>
</reference>
<dbReference type="EMBL" id="JANPWB010000006">
    <property type="protein sequence ID" value="KAJ1175684.1"/>
    <property type="molecule type" value="Genomic_DNA"/>
</dbReference>
<keyword evidence="3" id="KW-1185">Reference proteome</keyword>
<proteinExistence type="predicted"/>
<organism evidence="2 3">
    <name type="scientific">Pleurodeles waltl</name>
    <name type="common">Iberian ribbed newt</name>
    <dbReference type="NCBI Taxonomy" id="8319"/>
    <lineage>
        <taxon>Eukaryota</taxon>
        <taxon>Metazoa</taxon>
        <taxon>Chordata</taxon>
        <taxon>Craniata</taxon>
        <taxon>Vertebrata</taxon>
        <taxon>Euteleostomi</taxon>
        <taxon>Amphibia</taxon>
        <taxon>Batrachia</taxon>
        <taxon>Caudata</taxon>
        <taxon>Salamandroidea</taxon>
        <taxon>Salamandridae</taxon>
        <taxon>Pleurodelinae</taxon>
        <taxon>Pleurodeles</taxon>
    </lineage>
</organism>
<evidence type="ECO:0000313" key="3">
    <source>
        <dbReference type="Proteomes" id="UP001066276"/>
    </source>
</evidence>
<dbReference type="AlphaFoldDB" id="A0AAV7TGJ0"/>
<evidence type="ECO:0000313" key="2">
    <source>
        <dbReference type="EMBL" id="KAJ1175684.1"/>
    </source>
</evidence>
<name>A0AAV7TGJ0_PLEWA</name>
<comment type="caution">
    <text evidence="2">The sequence shown here is derived from an EMBL/GenBank/DDBJ whole genome shotgun (WGS) entry which is preliminary data.</text>
</comment>
<sequence>MVSILKLSSAAVQQNQQLVGGLTEIGPGGLVVDGVEEKGPVTRSFKEALFDSFQEDLQTVEKELSQDLKDVRRNKTEVGDRFSALKDHESSRDKVLEQLQQELLNLQDLQITLQAHALDLKNR</sequence>
<accession>A0AAV7TGJ0</accession>
<evidence type="ECO:0000256" key="1">
    <source>
        <dbReference type="SAM" id="Coils"/>
    </source>
</evidence>
<gene>
    <name evidence="2" type="ORF">NDU88_000971</name>
</gene>